<dbReference type="PANTHER" id="PTHR22722">
    <property type="entry name" value="LOW-DENSITY LIPOPROTEIN RECEPTOR-RELATED PROTEIN 2-RELATED"/>
    <property type="match status" value="1"/>
</dbReference>
<feature type="disulfide bond" evidence="14">
    <location>
        <begin position="796"/>
        <end position="808"/>
    </location>
</feature>
<evidence type="ECO:0000256" key="14">
    <source>
        <dbReference type="PROSITE-ProRule" id="PRU00124"/>
    </source>
</evidence>
<evidence type="ECO:0000256" key="13">
    <source>
        <dbReference type="PROSITE-ProRule" id="PRU00076"/>
    </source>
</evidence>
<dbReference type="InterPro" id="IPR023415">
    <property type="entry name" value="LDLR_class-A_CS"/>
</dbReference>
<evidence type="ECO:0000256" key="2">
    <source>
        <dbReference type="ARBA" id="ARBA00022475"/>
    </source>
</evidence>
<dbReference type="Pfam" id="PF00057">
    <property type="entry name" value="Ldl_recept_a"/>
    <property type="match status" value="12"/>
</dbReference>
<dbReference type="SMART" id="SM00192">
    <property type="entry name" value="LDLa"/>
    <property type="match status" value="14"/>
</dbReference>
<dbReference type="FunFam" id="4.10.400.10:FF:000011">
    <property type="entry name" value="Low-density lipoprotein receptor-related protein 1"/>
    <property type="match status" value="2"/>
</dbReference>
<dbReference type="GO" id="GO:0042562">
    <property type="term" value="F:hormone binding"/>
    <property type="evidence" value="ECO:0007669"/>
    <property type="project" value="TreeGrafter"/>
</dbReference>
<evidence type="ECO:0000256" key="11">
    <source>
        <dbReference type="ARBA" id="ARBA00023170"/>
    </source>
</evidence>
<feature type="disulfide bond" evidence="13">
    <location>
        <begin position="1379"/>
        <end position="1388"/>
    </location>
</feature>
<evidence type="ECO:0000256" key="12">
    <source>
        <dbReference type="ARBA" id="ARBA00023180"/>
    </source>
</evidence>
<dbReference type="Gene3D" id="4.10.400.10">
    <property type="entry name" value="Low-density Lipoprotein Receptor"/>
    <property type="match status" value="13"/>
</dbReference>
<evidence type="ECO:0000256" key="6">
    <source>
        <dbReference type="ARBA" id="ARBA00022729"/>
    </source>
</evidence>
<feature type="disulfide bond" evidence="14">
    <location>
        <begin position="599"/>
        <end position="617"/>
    </location>
</feature>
<dbReference type="SMART" id="SM00181">
    <property type="entry name" value="EGF"/>
    <property type="match status" value="8"/>
</dbReference>
<feature type="disulfide bond" evidence="14">
    <location>
        <begin position="903"/>
        <end position="918"/>
    </location>
</feature>
<dbReference type="GO" id="GO:0005509">
    <property type="term" value="F:calcium ion binding"/>
    <property type="evidence" value="ECO:0007669"/>
    <property type="project" value="InterPro"/>
</dbReference>
<feature type="disulfide bond" evidence="14">
    <location>
        <begin position="118"/>
        <end position="136"/>
    </location>
</feature>
<keyword evidence="11" id="KW-0675">Receptor</keyword>
<dbReference type="InterPro" id="IPR026823">
    <property type="entry name" value="cEGF"/>
</dbReference>
<protein>
    <submittedName>
        <fullName evidence="19">EGF-like domain-containing protein</fullName>
    </submittedName>
</protein>
<dbReference type="PROSITE" id="PS50068">
    <property type="entry name" value="LDLRA_2"/>
    <property type="match status" value="14"/>
</dbReference>
<evidence type="ECO:0000256" key="8">
    <source>
        <dbReference type="ARBA" id="ARBA00022989"/>
    </source>
</evidence>
<feature type="disulfide bond" evidence="14">
    <location>
        <begin position="111"/>
        <end position="123"/>
    </location>
</feature>
<dbReference type="InterPro" id="IPR049883">
    <property type="entry name" value="NOTCH1_EGF-like"/>
</dbReference>
<dbReference type="OMA" id="CMDPGNT"/>
<dbReference type="InterPro" id="IPR018097">
    <property type="entry name" value="EGF_Ca-bd_CS"/>
</dbReference>
<feature type="disulfide bond" evidence="14">
    <location>
        <begin position="770"/>
        <end position="785"/>
    </location>
</feature>
<dbReference type="PROSITE" id="PS01209">
    <property type="entry name" value="LDLRA_1"/>
    <property type="match status" value="4"/>
</dbReference>
<feature type="disulfide bond" evidence="14">
    <location>
        <begin position="592"/>
        <end position="604"/>
    </location>
</feature>
<dbReference type="FunFam" id="2.10.25.10:FF:000009">
    <property type="entry name" value="Low-density lipoprotein receptor isoform 1"/>
    <property type="match status" value="2"/>
</dbReference>
<organism evidence="18 19">
    <name type="scientific">Romanomermis culicivorax</name>
    <name type="common">Nematode worm</name>
    <dbReference type="NCBI Taxonomy" id="13658"/>
    <lineage>
        <taxon>Eukaryota</taxon>
        <taxon>Metazoa</taxon>
        <taxon>Ecdysozoa</taxon>
        <taxon>Nematoda</taxon>
        <taxon>Enoplea</taxon>
        <taxon>Dorylaimia</taxon>
        <taxon>Mermithida</taxon>
        <taxon>Mermithoidea</taxon>
        <taxon>Mermithidae</taxon>
        <taxon>Romanomermis</taxon>
    </lineage>
</organism>
<evidence type="ECO:0000259" key="17">
    <source>
        <dbReference type="PROSITE" id="PS50026"/>
    </source>
</evidence>
<evidence type="ECO:0000256" key="16">
    <source>
        <dbReference type="SAM" id="Phobius"/>
    </source>
</evidence>
<keyword evidence="12" id="KW-0325">Glycoprotein</keyword>
<dbReference type="GO" id="GO:0016324">
    <property type="term" value="C:apical plasma membrane"/>
    <property type="evidence" value="ECO:0007669"/>
    <property type="project" value="TreeGrafter"/>
</dbReference>
<dbReference type="Pfam" id="PF07645">
    <property type="entry name" value="EGF_CA"/>
    <property type="match status" value="1"/>
</dbReference>
<feature type="repeat" description="LDL-receptor class B" evidence="15">
    <location>
        <begin position="371"/>
        <end position="413"/>
    </location>
</feature>
<dbReference type="InterPro" id="IPR001881">
    <property type="entry name" value="EGF-like_Ca-bd_dom"/>
</dbReference>
<dbReference type="Gene3D" id="2.10.25.10">
    <property type="entry name" value="Laminin"/>
    <property type="match status" value="5"/>
</dbReference>
<dbReference type="Proteomes" id="UP000887565">
    <property type="component" value="Unplaced"/>
</dbReference>
<dbReference type="SUPFAM" id="SSF57196">
    <property type="entry name" value="EGF/Laminin"/>
    <property type="match status" value="2"/>
</dbReference>
<dbReference type="PROSITE" id="PS00022">
    <property type="entry name" value="EGF_1"/>
    <property type="match status" value="1"/>
</dbReference>
<dbReference type="PROSITE" id="PS51120">
    <property type="entry name" value="LDLRB"/>
    <property type="match status" value="2"/>
</dbReference>
<feature type="disulfide bond" evidence="14">
    <location>
        <begin position="712"/>
        <end position="724"/>
    </location>
</feature>
<keyword evidence="3 13" id="KW-0245">EGF-like domain</keyword>
<dbReference type="Pfam" id="PF00058">
    <property type="entry name" value="Ldl_recept_b"/>
    <property type="match status" value="1"/>
</dbReference>
<feature type="domain" description="EGF-like" evidence="17">
    <location>
        <begin position="1359"/>
        <end position="1389"/>
    </location>
</feature>
<feature type="disulfide bond" evidence="14">
    <location>
        <begin position="719"/>
        <end position="737"/>
    </location>
</feature>
<dbReference type="FunFam" id="4.10.400.10:FF:000034">
    <property type="entry name" value="Low-density lipoprotein receptor-related protein 2"/>
    <property type="match status" value="1"/>
</dbReference>
<reference evidence="19" key="1">
    <citation type="submission" date="2022-11" db="UniProtKB">
        <authorList>
            <consortium name="WormBaseParasite"/>
        </authorList>
    </citation>
    <scope>IDENTIFICATION</scope>
</reference>
<dbReference type="WBParaSite" id="nRc.2.0.1.t13463-RA">
    <property type="protein sequence ID" value="nRc.2.0.1.t13463-RA"/>
    <property type="gene ID" value="nRc.2.0.1.g13463"/>
</dbReference>
<feature type="disulfide bond" evidence="14">
    <location>
        <begin position="758"/>
        <end position="776"/>
    </location>
</feature>
<evidence type="ECO:0000313" key="19">
    <source>
        <dbReference type="WBParaSite" id="nRc.2.0.1.t13463-RA"/>
    </source>
</evidence>
<evidence type="ECO:0000313" key="18">
    <source>
        <dbReference type="Proteomes" id="UP000887565"/>
    </source>
</evidence>
<name>A0A915IHZ3_ROMCU</name>
<dbReference type="PROSITE" id="PS50026">
    <property type="entry name" value="EGF_3"/>
    <property type="match status" value="1"/>
</dbReference>
<dbReference type="Pfam" id="PF12662">
    <property type="entry name" value="cEGF"/>
    <property type="match status" value="1"/>
</dbReference>
<dbReference type="InterPro" id="IPR000033">
    <property type="entry name" value="LDLR_classB_rpt"/>
</dbReference>
<feature type="disulfide bond" evidence="14">
    <location>
        <begin position="152"/>
        <end position="164"/>
    </location>
</feature>
<evidence type="ECO:0000256" key="3">
    <source>
        <dbReference type="ARBA" id="ARBA00022536"/>
    </source>
</evidence>
<sequence>MQASADCNSFKYLFSLKGNRTCRDDEFHCESNREIGRFECIPKSWMCDSEINCRGGEDESPANCGGKTVQPCNNGEFRCSNGHCILSSWVCDRDNDCLDGTDEQNCTYETCSPNYFQCTNFRCIPKSWNCDGRDDCGDGSDEKSCNSATLTCAANEYKCNNNRCIDEKLVCNGKNDCSDGSDESPLCGKNECKEASKVLCDHECVDKKIGYECRCYTGFELNKNDSKTCIDIDECSSGTSNCSQGCVNTLGSYRCSCMRPYYELKGDRATCARTDSETPYIILANKYYIRSINLDGSSENLVGQGFENVVALDYHYKSQMIYFADAGRQRIYRLSMKDSSKNPRNAIQYVEEVHRHNVFGVEGIAVDWVGQKLYYLNRQERTLRVSELDGRYSKILLQDRFTQPRAIAVFPAKGVSGLDGSNYRRLKITKAPHVYSLTVFDDNLYWSDWNLKSVLTARKFNAPNPCGNNNGGCSHLCLIGEGGTQFVCNCPDHFVLSSDQKSCVANCSQNQWRCGGNDDKCIPLLWKCDGDADCKDKSDEPSTCHKPCDYWQFKCNNTGRCLPLRYLCDGDNDCGDNSDESKDVCVNKNNKCTPEQFTCGTGKCIPSAWVCDADDDCGDRSDEPTNCSKNALNTQDSKMCIPNWAFCNGQDDCRDNSDERPDRCQACDPVGDFRCKSSGKCIPKRWMCDHENDCGDNSDETDPTCGATTRPCSESEFRCNDGRCIRGAEVCDGRSNCQDGGDEQNCKNSVCVPGKRKCNDGLCISEQFWCDRRKDCGDASDETNCSKAVAPNRRTCSPFEFECSNSVCIPRKFLCDGDNDCGDSSDETNDFCKSSSCDPPLKFRCQFSHVCLNVLRLCNGIQDCGPNDDSDESLPICPSFTQKTTCDFKCLTTNKCIPMAKLCNRFDDCGDRSDEDGCPGSGRCGTNRGGCDHMCTDLPNGGYACTCRAGFRPAPGSPKSCQDINECLMFNNSCTQGCLNTKGAYDCFCYANYTDAVHVGGMKGRDCRATGEPAQVFLSVNKKIQSLPMGRNGAIVDNAVGPTNAISIDYDVLRDHMYWIDGDRKEIWWSSIAKGNQSTIGQKLDVPSFGKRSPMSLAVDWITGNVYIGLTDPLLITDYISSLDRHSGEREKRETSGNEGKVIVMNFDGRYTKTVVDSDLQVPSDIVVDPELGRMFWADAGVDPKIEMAAMGGRDRKVLVEDLIYEPSSLTIDYFKRHRLYWAAPKFGRIESILPDGTGRMTILVDNLKPYRMDIFENYIYWSPRNSARVFIQDKFGRRPPRLLTSTNNGETVQALRVYHQYKTNWTLTTKGPTCQSLGCSHMCLLTRGGSFCACPDGFNFQRTSRIRCDANEIEPRSAPARCECQNGGTCRWDGSCICVDAFEGSTCSIQALASIKPIDQNSHSVVTVVAILCTLLIGAIVIFGGGYIVHKKKLLFFKYCDENENSTLLREIWFSDKKMPVR</sequence>
<evidence type="ECO:0000256" key="15">
    <source>
        <dbReference type="PROSITE-ProRule" id="PRU00461"/>
    </source>
</evidence>
<keyword evidence="10 13" id="KW-1015">Disulfide bond</keyword>
<dbReference type="CDD" id="cd00112">
    <property type="entry name" value="LDLa"/>
    <property type="match status" value="12"/>
</dbReference>
<feature type="disulfide bond" evidence="14">
    <location>
        <begin position="751"/>
        <end position="763"/>
    </location>
</feature>
<dbReference type="InterPro" id="IPR009030">
    <property type="entry name" value="Growth_fac_rcpt_cys_sf"/>
</dbReference>
<evidence type="ECO:0000256" key="10">
    <source>
        <dbReference type="ARBA" id="ARBA00023157"/>
    </source>
</evidence>
<dbReference type="InterPro" id="IPR002172">
    <property type="entry name" value="LDrepeatLR_classA_rpt"/>
</dbReference>
<keyword evidence="8 16" id="KW-1133">Transmembrane helix</keyword>
<feature type="disulfide bond" evidence="14">
    <location>
        <begin position="803"/>
        <end position="821"/>
    </location>
</feature>
<feature type="repeat" description="LDL-receptor class B" evidence="15">
    <location>
        <begin position="1173"/>
        <end position="1216"/>
    </location>
</feature>
<feature type="disulfide bond" evidence="14">
    <location>
        <begin position="731"/>
        <end position="746"/>
    </location>
</feature>
<evidence type="ECO:0000256" key="9">
    <source>
        <dbReference type="ARBA" id="ARBA00023136"/>
    </source>
</evidence>
<dbReference type="GO" id="GO:0043235">
    <property type="term" value="C:receptor complex"/>
    <property type="evidence" value="ECO:0007669"/>
    <property type="project" value="TreeGrafter"/>
</dbReference>
<feature type="disulfide bond" evidence="14">
    <location>
        <begin position="79"/>
        <end position="97"/>
    </location>
</feature>
<evidence type="ECO:0000256" key="7">
    <source>
        <dbReference type="ARBA" id="ARBA00022737"/>
    </source>
</evidence>
<keyword evidence="5 16" id="KW-0812">Transmembrane</keyword>
<evidence type="ECO:0000256" key="1">
    <source>
        <dbReference type="ARBA" id="ARBA00004251"/>
    </source>
</evidence>
<comment type="subcellular location">
    <subcellularLocation>
        <location evidence="1">Cell membrane</location>
        <topology evidence="1">Single-pass type I membrane protein</topology>
    </subcellularLocation>
</comment>
<dbReference type="GO" id="GO:0006898">
    <property type="term" value="P:receptor-mediated endocytosis"/>
    <property type="evidence" value="ECO:0007669"/>
    <property type="project" value="TreeGrafter"/>
</dbReference>
<comment type="caution">
    <text evidence="13">Lacks conserved residue(s) required for the propagation of feature annotation.</text>
</comment>
<dbReference type="SUPFAM" id="SSF57184">
    <property type="entry name" value="Growth factor receptor domain"/>
    <property type="match status" value="1"/>
</dbReference>
<keyword evidence="4" id="KW-0254">Endocytosis</keyword>
<evidence type="ECO:0000256" key="4">
    <source>
        <dbReference type="ARBA" id="ARBA00022583"/>
    </source>
</evidence>
<dbReference type="SUPFAM" id="SSF57424">
    <property type="entry name" value="LDL receptor-like module"/>
    <property type="match status" value="13"/>
</dbReference>
<feature type="disulfide bond" evidence="14">
    <location>
        <begin position="130"/>
        <end position="145"/>
    </location>
</feature>
<dbReference type="FunFam" id="4.10.400.10:FF:000005">
    <property type="entry name" value="low-density lipoprotein receptor-related protein 1B"/>
    <property type="match status" value="3"/>
</dbReference>
<accession>A0A915IHZ3</accession>
<proteinExistence type="predicted"/>
<keyword evidence="9 16" id="KW-0472">Membrane</keyword>
<dbReference type="InterPro" id="IPR011042">
    <property type="entry name" value="6-blade_b-propeller_TolB-like"/>
</dbReference>
<dbReference type="InterPro" id="IPR000742">
    <property type="entry name" value="EGF"/>
</dbReference>
<keyword evidence="18" id="KW-1185">Reference proteome</keyword>
<dbReference type="PRINTS" id="PR00261">
    <property type="entry name" value="LDLRECEPTOR"/>
</dbReference>
<dbReference type="Pfam" id="PF14670">
    <property type="entry name" value="FXa_inhibition"/>
    <property type="match status" value="1"/>
</dbReference>
<feature type="disulfide bond" evidence="14">
    <location>
        <begin position="159"/>
        <end position="177"/>
    </location>
</feature>
<dbReference type="InterPro" id="IPR051221">
    <property type="entry name" value="LDLR-related"/>
</dbReference>
<evidence type="ECO:0000256" key="5">
    <source>
        <dbReference type="ARBA" id="ARBA00022692"/>
    </source>
</evidence>
<keyword evidence="7" id="KW-0677">Repeat</keyword>
<feature type="disulfide bond" evidence="14">
    <location>
        <begin position="72"/>
        <end position="84"/>
    </location>
</feature>
<feature type="disulfide bond" evidence="14">
    <location>
        <begin position="91"/>
        <end position="106"/>
    </location>
</feature>
<dbReference type="PROSITE" id="PS01187">
    <property type="entry name" value="EGF_CA"/>
    <property type="match status" value="2"/>
</dbReference>
<dbReference type="SMART" id="SM00179">
    <property type="entry name" value="EGF_CA"/>
    <property type="match status" value="4"/>
</dbReference>
<keyword evidence="6" id="KW-0732">Signal</keyword>
<dbReference type="PANTHER" id="PTHR22722:SF14">
    <property type="entry name" value="MEGALIN, ISOFORM A"/>
    <property type="match status" value="1"/>
</dbReference>
<dbReference type="SMART" id="SM00135">
    <property type="entry name" value="LY"/>
    <property type="match status" value="6"/>
</dbReference>
<feature type="transmembrane region" description="Helical" evidence="16">
    <location>
        <begin position="1406"/>
        <end position="1430"/>
    </location>
</feature>
<keyword evidence="2" id="KW-1003">Cell membrane</keyword>
<dbReference type="Gene3D" id="2.120.10.30">
    <property type="entry name" value="TolB, C-terminal domain"/>
    <property type="match status" value="3"/>
</dbReference>
<dbReference type="InterPro" id="IPR036055">
    <property type="entry name" value="LDL_receptor-like_sf"/>
</dbReference>
<dbReference type="SUPFAM" id="SSF63825">
    <property type="entry name" value="YWTD domain"/>
    <property type="match status" value="2"/>
</dbReference>